<dbReference type="GO" id="GO:0016787">
    <property type="term" value="F:hydrolase activity"/>
    <property type="evidence" value="ECO:0007669"/>
    <property type="project" value="UniProtKB-KW"/>
</dbReference>
<evidence type="ECO:0000256" key="1">
    <source>
        <dbReference type="SAM" id="SignalP"/>
    </source>
</evidence>
<organism evidence="3 4">
    <name type="scientific">Marinomonas balearica</name>
    <dbReference type="NCBI Taxonomy" id="491947"/>
    <lineage>
        <taxon>Bacteria</taxon>
        <taxon>Pseudomonadati</taxon>
        <taxon>Pseudomonadota</taxon>
        <taxon>Gammaproteobacteria</taxon>
        <taxon>Oceanospirillales</taxon>
        <taxon>Oceanospirillaceae</taxon>
        <taxon>Marinomonas</taxon>
    </lineage>
</organism>
<accession>A0A4R6MJB5</accession>
<dbReference type="PANTHER" id="PTHR35273">
    <property type="entry name" value="ALPHA-1,4 POLYGALACTOSAMINIDASE, PUTATIVE (AFU_ORTHOLOGUE AFUA_3G07890)-RELATED"/>
    <property type="match status" value="1"/>
</dbReference>
<evidence type="ECO:0000313" key="4">
    <source>
        <dbReference type="Proteomes" id="UP000294656"/>
    </source>
</evidence>
<dbReference type="AlphaFoldDB" id="A0A4R6MJB5"/>
<dbReference type="InterPro" id="IPR017853">
    <property type="entry name" value="GH"/>
</dbReference>
<sequence length="261" mass="30640">MYFKSLIALFFFAPSYGMALSHFLPNINDTWQWQLQGTLNTTYKATIYDVDLFDTSWNSIRELHAKRHKVICYFSAGTYEDWREDKALFEPEYIGNSLDNWKGERWVDIRTRHIKMRMIARLNLAQKKGCDGVEPDNVDGYLQDTGFDLTYNDQIQFNRFLAGEAHQRGLAIALKNDLNQVLDLVDYFDFAVNEQCFEFNECNKLMPFIQQNKPVFNAEYKTEWSNNGPLNQRLCEQARALRIQTLVLPLALDDSYRYACQ</sequence>
<keyword evidence="4" id="KW-1185">Reference proteome</keyword>
<dbReference type="InterPro" id="IPR004352">
    <property type="entry name" value="GH114_TIM-barrel"/>
</dbReference>
<protein>
    <submittedName>
        <fullName evidence="3">Glycosyl hydrolase family 114</fullName>
    </submittedName>
</protein>
<dbReference type="InterPro" id="IPR013785">
    <property type="entry name" value="Aldolase_TIM"/>
</dbReference>
<dbReference type="EMBL" id="SNXC01000001">
    <property type="protein sequence ID" value="TDP01884.1"/>
    <property type="molecule type" value="Genomic_DNA"/>
</dbReference>
<gene>
    <name evidence="3" type="ORF">DFP79_0059</name>
</gene>
<dbReference type="PANTHER" id="PTHR35273:SF2">
    <property type="entry name" value="ALPHA-GALACTOSIDASE"/>
    <property type="match status" value="1"/>
</dbReference>
<dbReference type="SUPFAM" id="SSF51445">
    <property type="entry name" value="(Trans)glycosidases"/>
    <property type="match status" value="1"/>
</dbReference>
<feature type="chain" id="PRO_5020559265" evidence="1">
    <location>
        <begin position="20"/>
        <end position="261"/>
    </location>
</feature>
<reference evidence="3 4" key="1">
    <citation type="submission" date="2019-03" db="EMBL/GenBank/DDBJ databases">
        <title>Genomic Encyclopedia of Type Strains, Phase III (KMG-III): the genomes of soil and plant-associated and newly described type strains.</title>
        <authorList>
            <person name="Whitman W."/>
        </authorList>
    </citation>
    <scope>NUCLEOTIDE SEQUENCE [LARGE SCALE GENOMIC DNA]</scope>
    <source>
        <strain evidence="3 4">CECT 7378</strain>
    </source>
</reference>
<dbReference type="OrthoDB" id="505502at2"/>
<evidence type="ECO:0000259" key="2">
    <source>
        <dbReference type="Pfam" id="PF03537"/>
    </source>
</evidence>
<evidence type="ECO:0000313" key="3">
    <source>
        <dbReference type="EMBL" id="TDP01884.1"/>
    </source>
</evidence>
<dbReference type="Pfam" id="PF03537">
    <property type="entry name" value="Glyco_hydro_114"/>
    <property type="match status" value="1"/>
</dbReference>
<feature type="signal peptide" evidence="1">
    <location>
        <begin position="1"/>
        <end position="19"/>
    </location>
</feature>
<comment type="caution">
    <text evidence="3">The sequence shown here is derived from an EMBL/GenBank/DDBJ whole genome shotgun (WGS) entry which is preliminary data.</text>
</comment>
<dbReference type="Gene3D" id="3.20.20.70">
    <property type="entry name" value="Aldolase class I"/>
    <property type="match status" value="1"/>
</dbReference>
<feature type="domain" description="Glycoside-hydrolase family GH114 TIM-barrel" evidence="2">
    <location>
        <begin position="30"/>
        <end position="255"/>
    </location>
</feature>
<dbReference type="Proteomes" id="UP000294656">
    <property type="component" value="Unassembled WGS sequence"/>
</dbReference>
<keyword evidence="3" id="KW-0378">Hydrolase</keyword>
<keyword evidence="1" id="KW-0732">Signal</keyword>
<dbReference type="RefSeq" id="WP_133501840.1">
    <property type="nucleotide sequence ID" value="NZ_SNXC01000001.1"/>
</dbReference>
<name>A0A4R6MJB5_9GAMM</name>
<proteinExistence type="predicted"/>